<accession>A0A936ZTY1</accession>
<keyword evidence="1" id="KW-1133">Transmembrane helix</keyword>
<keyword evidence="1" id="KW-0472">Membrane</keyword>
<organism evidence="2 3">
    <name type="scientific">Aquimarina mytili</name>
    <dbReference type="NCBI Taxonomy" id="874423"/>
    <lineage>
        <taxon>Bacteria</taxon>
        <taxon>Pseudomonadati</taxon>
        <taxon>Bacteroidota</taxon>
        <taxon>Flavobacteriia</taxon>
        <taxon>Flavobacteriales</taxon>
        <taxon>Flavobacteriaceae</taxon>
        <taxon>Aquimarina</taxon>
    </lineage>
</organism>
<reference evidence="2" key="1">
    <citation type="submission" date="2021-01" db="EMBL/GenBank/DDBJ databases">
        <authorList>
            <person name="Zhong Y.L."/>
        </authorList>
    </citation>
    <scope>NUCLEOTIDE SEQUENCE</scope>
    <source>
        <strain evidence="2">KCTC 23302</strain>
    </source>
</reference>
<evidence type="ECO:0000313" key="3">
    <source>
        <dbReference type="Proteomes" id="UP000651057"/>
    </source>
</evidence>
<gene>
    <name evidence="2" type="ORF">JJQ60_17595</name>
</gene>
<dbReference type="EMBL" id="JAERQJ010000008">
    <property type="protein sequence ID" value="MBL0685352.1"/>
    <property type="molecule type" value="Genomic_DNA"/>
</dbReference>
<keyword evidence="3" id="KW-1185">Reference proteome</keyword>
<dbReference type="AlphaFoldDB" id="A0A936ZTY1"/>
<comment type="caution">
    <text evidence="2">The sequence shown here is derived from an EMBL/GenBank/DDBJ whole genome shotgun (WGS) entry which is preliminary data.</text>
</comment>
<protein>
    <submittedName>
        <fullName evidence="2">Uncharacterized protein</fullName>
    </submittedName>
</protein>
<evidence type="ECO:0000313" key="2">
    <source>
        <dbReference type="EMBL" id="MBL0685352.1"/>
    </source>
</evidence>
<dbReference type="Proteomes" id="UP000651057">
    <property type="component" value="Unassembled WGS sequence"/>
</dbReference>
<sequence length="136" mass="16132">MKCNRFELEKISSELYQNKEIGYYDYDFKGLYIEEKGVASYSNKKYYSLFINWITDSIKLGVQIFIPVLSLLIAYMALSLKLKNTNIENERRIIHLENKLKYFEKQVKELDARLEASQNPIKLNSIRKDKTTGRFN</sequence>
<evidence type="ECO:0000256" key="1">
    <source>
        <dbReference type="SAM" id="Phobius"/>
    </source>
</evidence>
<proteinExistence type="predicted"/>
<dbReference type="RefSeq" id="WP_201923379.1">
    <property type="nucleotide sequence ID" value="NZ_BAABAX010000002.1"/>
</dbReference>
<name>A0A936ZTY1_9FLAO</name>
<keyword evidence="1" id="KW-0812">Transmembrane</keyword>
<feature type="transmembrane region" description="Helical" evidence="1">
    <location>
        <begin position="60"/>
        <end position="82"/>
    </location>
</feature>